<keyword evidence="5 6" id="KW-0472">Membrane</keyword>
<organism evidence="7">
    <name type="scientific">Pedococcus sp. KACC 23699</name>
    <dbReference type="NCBI Taxonomy" id="3149228"/>
    <lineage>
        <taxon>Bacteria</taxon>
        <taxon>Bacillati</taxon>
        <taxon>Actinomycetota</taxon>
        <taxon>Actinomycetes</taxon>
        <taxon>Micrococcales</taxon>
        <taxon>Intrasporangiaceae</taxon>
        <taxon>Pedococcus</taxon>
    </lineage>
</organism>
<dbReference type="EMBL" id="CP157483">
    <property type="protein sequence ID" value="XBO44766.1"/>
    <property type="molecule type" value="Genomic_DNA"/>
</dbReference>
<dbReference type="AlphaFoldDB" id="A0AAU7JX58"/>
<feature type="transmembrane region" description="Helical" evidence="6">
    <location>
        <begin position="100"/>
        <end position="119"/>
    </location>
</feature>
<feature type="transmembrane region" description="Helical" evidence="6">
    <location>
        <begin position="165"/>
        <end position="185"/>
    </location>
</feature>
<dbReference type="Pfam" id="PF03706">
    <property type="entry name" value="LPG_synthase_TM"/>
    <property type="match status" value="1"/>
</dbReference>
<evidence type="ECO:0000256" key="5">
    <source>
        <dbReference type="ARBA" id="ARBA00023136"/>
    </source>
</evidence>
<dbReference type="RefSeq" id="WP_406832250.1">
    <property type="nucleotide sequence ID" value="NZ_CP157483.1"/>
</dbReference>
<keyword evidence="2" id="KW-1003">Cell membrane</keyword>
<evidence type="ECO:0000256" key="2">
    <source>
        <dbReference type="ARBA" id="ARBA00022475"/>
    </source>
</evidence>
<accession>A0AAU7JX58</accession>
<feature type="transmembrane region" description="Helical" evidence="6">
    <location>
        <begin position="15"/>
        <end position="34"/>
    </location>
</feature>
<dbReference type="GO" id="GO:0005886">
    <property type="term" value="C:plasma membrane"/>
    <property type="evidence" value="ECO:0007669"/>
    <property type="project" value="UniProtKB-SubCell"/>
</dbReference>
<comment type="subcellular location">
    <subcellularLocation>
        <location evidence="1">Cell membrane</location>
        <topology evidence="1">Multi-pass membrane protein</topology>
    </subcellularLocation>
</comment>
<dbReference type="InterPro" id="IPR022791">
    <property type="entry name" value="L-PG_synthase/AglD"/>
</dbReference>
<keyword evidence="4 6" id="KW-1133">Transmembrane helix</keyword>
<evidence type="ECO:0000313" key="7">
    <source>
        <dbReference type="EMBL" id="XBO44766.1"/>
    </source>
</evidence>
<sequence length="348" mass="36226">MDRTAARVVAERLSVPLRATAAMSFGLVFLWWALPRVAGVGWRAIGTTIGEISARVGLGLALLWACGLLAHSFVLTAALPGLTRRRALTLSLTGSAVSNVIPFGGALGVALNFTMVRAWRFHKGAFATFVMVTNVWDVLSKLALPLVAVVLMTAGGALPGRALQTWAIVGSALIVTLVVAGAVLLKSERLATGTVRVLASGAQRVGRRRQVSAAKVETDLLEARARVRGIVGSRWPQLTMGMAVYISLQGALLWSCLHAVGIDLPLYAVAAALAADRLLSIIPLTPGGAGFAEVGTAAALIGFGADPLGVAAGVLLYRAFTFLLEIPVGGVWLGCWLALRPRARAAAA</sequence>
<feature type="transmembrane region" description="Helical" evidence="6">
    <location>
        <begin position="278"/>
        <end position="303"/>
    </location>
</feature>
<feature type="transmembrane region" description="Helical" evidence="6">
    <location>
        <begin position="242"/>
        <end position="266"/>
    </location>
</feature>
<evidence type="ECO:0000256" key="3">
    <source>
        <dbReference type="ARBA" id="ARBA00022692"/>
    </source>
</evidence>
<keyword evidence="3 6" id="KW-0812">Transmembrane</keyword>
<proteinExistence type="predicted"/>
<evidence type="ECO:0000256" key="4">
    <source>
        <dbReference type="ARBA" id="ARBA00022989"/>
    </source>
</evidence>
<dbReference type="PANTHER" id="PTHR39087">
    <property type="entry name" value="UPF0104 MEMBRANE PROTEIN MJ1595"/>
    <property type="match status" value="1"/>
</dbReference>
<reference evidence="7" key="1">
    <citation type="submission" date="2024-05" db="EMBL/GenBank/DDBJ databases">
        <authorList>
            <person name="Kim S."/>
            <person name="Heo J."/>
            <person name="Choi H."/>
            <person name="Choi Y."/>
            <person name="Kwon S.-W."/>
            <person name="Kim Y."/>
        </authorList>
    </citation>
    <scope>NUCLEOTIDE SEQUENCE</scope>
    <source>
        <strain evidence="7">KACC 23699</strain>
    </source>
</reference>
<protein>
    <submittedName>
        <fullName evidence="7">Lysylphosphatidylglycerol synthase transmembrane domain-containing protein</fullName>
    </submittedName>
</protein>
<name>A0AAU7JX58_9MICO</name>
<gene>
    <name evidence="7" type="ORF">ABEG17_05325</name>
</gene>
<feature type="transmembrane region" description="Helical" evidence="6">
    <location>
        <begin position="54"/>
        <end position="79"/>
    </location>
</feature>
<evidence type="ECO:0000256" key="6">
    <source>
        <dbReference type="SAM" id="Phobius"/>
    </source>
</evidence>
<feature type="transmembrane region" description="Helical" evidence="6">
    <location>
        <begin position="139"/>
        <end position="158"/>
    </location>
</feature>
<dbReference type="PANTHER" id="PTHR39087:SF2">
    <property type="entry name" value="UPF0104 MEMBRANE PROTEIN MJ1595"/>
    <property type="match status" value="1"/>
</dbReference>
<evidence type="ECO:0000256" key="1">
    <source>
        <dbReference type="ARBA" id="ARBA00004651"/>
    </source>
</evidence>
<feature type="transmembrane region" description="Helical" evidence="6">
    <location>
        <begin position="315"/>
        <end position="339"/>
    </location>
</feature>